<feature type="coiled-coil region" evidence="6">
    <location>
        <begin position="242"/>
        <end position="276"/>
    </location>
</feature>
<reference evidence="9" key="2">
    <citation type="journal article" date="2021" name="PeerJ">
        <title>Extensive microbial diversity within the chicken gut microbiome revealed by metagenomics and culture.</title>
        <authorList>
            <person name="Gilroy R."/>
            <person name="Ravi A."/>
            <person name="Getino M."/>
            <person name="Pursley I."/>
            <person name="Horton D.L."/>
            <person name="Alikhan N.F."/>
            <person name="Baker D."/>
            <person name="Gharbi K."/>
            <person name="Hall N."/>
            <person name="Watson M."/>
            <person name="Adriaenssens E.M."/>
            <person name="Foster-Nyarko E."/>
            <person name="Jarju S."/>
            <person name="Secka A."/>
            <person name="Antonio M."/>
            <person name="Oren A."/>
            <person name="Chaudhuri R.R."/>
            <person name="La Ragione R."/>
            <person name="Hildebrand F."/>
            <person name="Pallen M.J."/>
        </authorList>
    </citation>
    <scope>NUCLEOTIDE SEQUENCE</scope>
    <source>
        <strain evidence="9">B3-1481</strain>
    </source>
</reference>
<comment type="caution">
    <text evidence="9">The sequence shown here is derived from an EMBL/GenBank/DDBJ whole genome shotgun (WGS) entry which is preliminary data.</text>
</comment>
<keyword evidence="6" id="KW-0175">Coiled coil</keyword>
<gene>
    <name evidence="9" type="ORF">IAB76_02695</name>
</gene>
<dbReference type="InterPro" id="IPR050445">
    <property type="entry name" value="Bact_polysacc_biosynth/exp"/>
</dbReference>
<feature type="transmembrane region" description="Helical" evidence="7">
    <location>
        <begin position="342"/>
        <end position="362"/>
    </location>
</feature>
<evidence type="ECO:0000256" key="1">
    <source>
        <dbReference type="ARBA" id="ARBA00004651"/>
    </source>
</evidence>
<keyword evidence="3 7" id="KW-0812">Transmembrane</keyword>
<dbReference type="EMBL" id="JADILW010000040">
    <property type="protein sequence ID" value="MBO8480005.1"/>
    <property type="molecule type" value="Genomic_DNA"/>
</dbReference>
<accession>A0A9D9NNJ7</accession>
<dbReference type="AlphaFoldDB" id="A0A9D9NNJ7"/>
<name>A0A9D9NNJ7_9BACT</name>
<evidence type="ECO:0000256" key="6">
    <source>
        <dbReference type="SAM" id="Coils"/>
    </source>
</evidence>
<reference evidence="9" key="1">
    <citation type="submission" date="2020-10" db="EMBL/GenBank/DDBJ databases">
        <authorList>
            <person name="Gilroy R."/>
        </authorList>
    </citation>
    <scope>NUCLEOTIDE SEQUENCE</scope>
    <source>
        <strain evidence="9">B3-1481</strain>
    </source>
</reference>
<evidence type="ECO:0000256" key="2">
    <source>
        <dbReference type="ARBA" id="ARBA00022475"/>
    </source>
</evidence>
<evidence type="ECO:0000259" key="8">
    <source>
        <dbReference type="Pfam" id="PF02706"/>
    </source>
</evidence>
<evidence type="ECO:0000256" key="4">
    <source>
        <dbReference type="ARBA" id="ARBA00022989"/>
    </source>
</evidence>
<evidence type="ECO:0000313" key="9">
    <source>
        <dbReference type="EMBL" id="MBO8480005.1"/>
    </source>
</evidence>
<dbReference type="PANTHER" id="PTHR32309:SF13">
    <property type="entry name" value="FERRIC ENTEROBACTIN TRANSPORT PROTEIN FEPE"/>
    <property type="match status" value="1"/>
</dbReference>
<feature type="domain" description="Polysaccharide chain length determinant N-terminal" evidence="8">
    <location>
        <begin position="19"/>
        <end position="94"/>
    </location>
</feature>
<keyword evidence="4 7" id="KW-1133">Transmembrane helix</keyword>
<sequence length="388" mass="43647">MEDKKNIRPSAPVQEEQYEEIDLMELLRKLLKNWKTIVKWCCVAGVIGLVVGFSIPKEYTVSSKLAPEIVSRTNSSLSSLASLAGVNLSNMSTSDAVYPELYPEIVSSTPFVVELFSVPVEIETRREGTVHTDLYTYLLDYTRSPWWSAVFSAPFKALGWLMNLVRGGDEEEVEGYASLDPYALTPEQEAIVKAIRESVSLQVDSKNSMITLEVSAQDPVVATDLSKEVISRIESYVTDYRTEKSRKDLDYYEQLYEEAREEYYDAQQRYARYVDANQNVVLRSVMAEQDRLKNEMDLAYNLYNTCAQQVQMAKAKVQQETPVCVVVEPPTLPTQPSKPSKMLTLVAFVFLGACLSAVWVLFGKDWVADLRSGLKTAKTDAPATVGEK</sequence>
<protein>
    <submittedName>
        <fullName evidence="9">Chain-length determining protein</fullName>
    </submittedName>
</protein>
<evidence type="ECO:0000256" key="7">
    <source>
        <dbReference type="SAM" id="Phobius"/>
    </source>
</evidence>
<evidence type="ECO:0000256" key="5">
    <source>
        <dbReference type="ARBA" id="ARBA00023136"/>
    </source>
</evidence>
<dbReference type="GO" id="GO:0005886">
    <property type="term" value="C:plasma membrane"/>
    <property type="evidence" value="ECO:0007669"/>
    <property type="project" value="UniProtKB-SubCell"/>
</dbReference>
<dbReference type="PANTHER" id="PTHR32309">
    <property type="entry name" value="TYROSINE-PROTEIN KINASE"/>
    <property type="match status" value="1"/>
</dbReference>
<comment type="subcellular location">
    <subcellularLocation>
        <location evidence="1">Cell membrane</location>
        <topology evidence="1">Multi-pass membrane protein</topology>
    </subcellularLocation>
</comment>
<evidence type="ECO:0000313" key="10">
    <source>
        <dbReference type="Proteomes" id="UP000823769"/>
    </source>
</evidence>
<organism evidence="9 10">
    <name type="scientific">Candidatus Cryptobacteroides avistercoris</name>
    <dbReference type="NCBI Taxonomy" id="2840758"/>
    <lineage>
        <taxon>Bacteria</taxon>
        <taxon>Pseudomonadati</taxon>
        <taxon>Bacteroidota</taxon>
        <taxon>Bacteroidia</taxon>
        <taxon>Bacteroidales</taxon>
        <taxon>Candidatus Cryptobacteroides</taxon>
    </lineage>
</organism>
<dbReference type="GO" id="GO:0004713">
    <property type="term" value="F:protein tyrosine kinase activity"/>
    <property type="evidence" value="ECO:0007669"/>
    <property type="project" value="TreeGrafter"/>
</dbReference>
<dbReference type="Proteomes" id="UP000823769">
    <property type="component" value="Unassembled WGS sequence"/>
</dbReference>
<proteinExistence type="predicted"/>
<feature type="transmembrane region" description="Helical" evidence="7">
    <location>
        <begin position="37"/>
        <end position="55"/>
    </location>
</feature>
<keyword evidence="5 7" id="KW-0472">Membrane</keyword>
<evidence type="ECO:0000256" key="3">
    <source>
        <dbReference type="ARBA" id="ARBA00022692"/>
    </source>
</evidence>
<dbReference type="Pfam" id="PF02706">
    <property type="entry name" value="Wzz"/>
    <property type="match status" value="1"/>
</dbReference>
<dbReference type="InterPro" id="IPR003856">
    <property type="entry name" value="LPS_length_determ_N"/>
</dbReference>
<keyword evidence="2" id="KW-1003">Cell membrane</keyword>